<keyword evidence="3" id="KW-1185">Reference proteome</keyword>
<dbReference type="CDD" id="cd16936">
    <property type="entry name" value="HATPase_RsbW-like"/>
    <property type="match status" value="1"/>
</dbReference>
<dbReference type="EMBL" id="BSOG01000004">
    <property type="protein sequence ID" value="GLR14397.1"/>
    <property type="molecule type" value="Genomic_DNA"/>
</dbReference>
<comment type="caution">
    <text evidence="2">The sequence shown here is derived from an EMBL/GenBank/DDBJ whole genome shotgun (WGS) entry which is preliminary data.</text>
</comment>
<evidence type="ECO:0000313" key="2">
    <source>
        <dbReference type="EMBL" id="GLR14397.1"/>
    </source>
</evidence>
<dbReference type="InterPro" id="IPR003594">
    <property type="entry name" value="HATPase_dom"/>
</dbReference>
<evidence type="ECO:0000259" key="1">
    <source>
        <dbReference type="Pfam" id="PF13581"/>
    </source>
</evidence>
<accession>A0ABQ5YL12</accession>
<name>A0ABQ5YL12_9NEIS</name>
<gene>
    <name evidence="2" type="ORF">GCM10007907_31870</name>
</gene>
<dbReference type="Gene3D" id="3.30.565.10">
    <property type="entry name" value="Histidine kinase-like ATPase, C-terminal domain"/>
    <property type="match status" value="1"/>
</dbReference>
<dbReference type="Pfam" id="PF13581">
    <property type="entry name" value="HATPase_c_2"/>
    <property type="match status" value="1"/>
</dbReference>
<organism evidence="2 3">
    <name type="scientific">Chitinimonas prasina</name>
    <dbReference type="NCBI Taxonomy" id="1434937"/>
    <lineage>
        <taxon>Bacteria</taxon>
        <taxon>Pseudomonadati</taxon>
        <taxon>Pseudomonadota</taxon>
        <taxon>Betaproteobacteria</taxon>
        <taxon>Neisseriales</taxon>
        <taxon>Chitinibacteraceae</taxon>
        <taxon>Chitinimonas</taxon>
    </lineage>
</organism>
<sequence length="154" mass="17416">MMCTSIYYRIAMIQYARCFPAQFSQLHPLQDWLTQTCRALGLAQQEALRAQLVVEELFANTVHHGYGPDTPAEQALVWLEITRRADEVEICYLDAAQPYNPLLQDAHTVVQAVEHGQVGGVGCLLVKSLPSRCHYVWREGRNVVALNFKCWPGT</sequence>
<dbReference type="Proteomes" id="UP001156706">
    <property type="component" value="Unassembled WGS sequence"/>
</dbReference>
<evidence type="ECO:0000313" key="3">
    <source>
        <dbReference type="Proteomes" id="UP001156706"/>
    </source>
</evidence>
<feature type="domain" description="Histidine kinase/HSP90-like ATPase" evidence="1">
    <location>
        <begin position="19"/>
        <end position="146"/>
    </location>
</feature>
<dbReference type="InterPro" id="IPR036890">
    <property type="entry name" value="HATPase_C_sf"/>
</dbReference>
<proteinExistence type="predicted"/>
<protein>
    <recommendedName>
        <fullName evidence="1">Histidine kinase/HSP90-like ATPase domain-containing protein</fullName>
    </recommendedName>
</protein>
<reference evidence="3" key="1">
    <citation type="journal article" date="2019" name="Int. J. Syst. Evol. Microbiol.">
        <title>The Global Catalogue of Microorganisms (GCM) 10K type strain sequencing project: providing services to taxonomists for standard genome sequencing and annotation.</title>
        <authorList>
            <consortium name="The Broad Institute Genomics Platform"/>
            <consortium name="The Broad Institute Genome Sequencing Center for Infectious Disease"/>
            <person name="Wu L."/>
            <person name="Ma J."/>
        </authorList>
    </citation>
    <scope>NUCLEOTIDE SEQUENCE [LARGE SCALE GENOMIC DNA]</scope>
    <source>
        <strain evidence="3">NBRC 110044</strain>
    </source>
</reference>